<dbReference type="Gene3D" id="1.25.40.860">
    <property type="match status" value="2"/>
</dbReference>
<evidence type="ECO:0000259" key="9">
    <source>
        <dbReference type="PROSITE" id="PS50250"/>
    </source>
</evidence>
<comment type="subcellular location">
    <subcellularLocation>
        <location evidence="1">Cytoplasm</location>
    </subcellularLocation>
</comment>
<gene>
    <name evidence="10" type="ORF">AW171_hschr2223</name>
</gene>
<keyword evidence="4" id="KW-0694">RNA-binding</keyword>
<evidence type="ECO:0000256" key="7">
    <source>
        <dbReference type="SAM" id="Coils"/>
    </source>
</evidence>
<evidence type="ECO:0000256" key="5">
    <source>
        <dbReference type="ARBA" id="ARBA00022917"/>
    </source>
</evidence>
<reference evidence="10 11" key="1">
    <citation type="submission" date="2016-01" db="EMBL/GenBank/DDBJ databases">
        <title>Genome sequence of the yeast Holleya sinecauda.</title>
        <authorList>
            <person name="Dietrich F.S."/>
        </authorList>
    </citation>
    <scope>NUCLEOTIDE SEQUENCE [LARGE SCALE GENOMIC DNA]</scope>
    <source>
        <strain evidence="10 11">ATCC 58844</strain>
    </source>
</reference>
<keyword evidence="5" id="KW-0648">Protein biosynthesis</keyword>
<dbReference type="Gene3D" id="4.10.860.10">
    <property type="entry name" value="UVR domain"/>
    <property type="match status" value="1"/>
</dbReference>
<keyword evidence="6 7" id="KW-0175">Coiled coil</keyword>
<feature type="domain" description="PCI" evidence="9">
    <location>
        <begin position="320"/>
        <end position="494"/>
    </location>
</feature>
<name>A0A109UW69_9SACH</name>
<organism evidence="10 11">
    <name type="scientific">Eremothecium sinecaudum</name>
    <dbReference type="NCBI Taxonomy" id="45286"/>
    <lineage>
        <taxon>Eukaryota</taxon>
        <taxon>Fungi</taxon>
        <taxon>Dikarya</taxon>
        <taxon>Ascomycota</taxon>
        <taxon>Saccharomycotina</taxon>
        <taxon>Saccharomycetes</taxon>
        <taxon>Saccharomycetales</taxon>
        <taxon>Saccharomycetaceae</taxon>
        <taxon>Eremothecium</taxon>
    </lineage>
</organism>
<dbReference type="GO" id="GO:0001732">
    <property type="term" value="P:formation of cytoplasmic translation initiation complex"/>
    <property type="evidence" value="ECO:0007669"/>
    <property type="project" value="TreeGrafter"/>
</dbReference>
<dbReference type="GO" id="GO:0071541">
    <property type="term" value="C:eukaryotic translation initiation factor 3 complex, eIF3m"/>
    <property type="evidence" value="ECO:0007669"/>
    <property type="project" value="TreeGrafter"/>
</dbReference>
<dbReference type="STRING" id="45286.A0A109UW69"/>
<evidence type="ECO:0000256" key="6">
    <source>
        <dbReference type="ARBA" id="ARBA00023054"/>
    </source>
</evidence>
<keyword evidence="11" id="KW-1185">Reference proteome</keyword>
<dbReference type="Pfam" id="PF22591">
    <property type="entry name" value="eIF3a_PCI_TPR-like"/>
    <property type="match status" value="1"/>
</dbReference>
<dbReference type="GO" id="GO:0003729">
    <property type="term" value="F:mRNA binding"/>
    <property type="evidence" value="ECO:0007669"/>
    <property type="project" value="TreeGrafter"/>
</dbReference>
<dbReference type="InterPro" id="IPR054711">
    <property type="entry name" value="eIF3a_PCI_TPR-like"/>
</dbReference>
<dbReference type="PROSITE" id="PS50250">
    <property type="entry name" value="PCI"/>
    <property type="match status" value="1"/>
</dbReference>
<evidence type="ECO:0000256" key="2">
    <source>
        <dbReference type="ARBA" id="ARBA00022490"/>
    </source>
</evidence>
<dbReference type="OrthoDB" id="18884at2759"/>
<dbReference type="PANTHER" id="PTHR14005:SF0">
    <property type="entry name" value="EUKARYOTIC TRANSLATION INITIATION FACTOR 3 SUBUNIT A"/>
    <property type="match status" value="1"/>
</dbReference>
<feature type="coiled-coil region" evidence="7">
    <location>
        <begin position="605"/>
        <end position="651"/>
    </location>
</feature>
<feature type="compositionally biased region" description="Basic and acidic residues" evidence="8">
    <location>
        <begin position="840"/>
        <end position="867"/>
    </location>
</feature>
<dbReference type="FunFam" id="4.10.860.10:FF:000001">
    <property type="entry name" value="Eukaryotic translation initiation factor 3 subunit A"/>
    <property type="match status" value="1"/>
</dbReference>
<dbReference type="InterPro" id="IPR027512">
    <property type="entry name" value="EIF3A"/>
</dbReference>
<protein>
    <submittedName>
        <fullName evidence="10">HBL194Cp</fullName>
    </submittedName>
</protein>
<proteinExistence type="predicted"/>
<evidence type="ECO:0000313" key="10">
    <source>
        <dbReference type="EMBL" id="AMD18708.1"/>
    </source>
</evidence>
<keyword evidence="2" id="KW-0963">Cytoplasm</keyword>
<dbReference type="GO" id="GO:0002188">
    <property type="term" value="P:translation reinitiation"/>
    <property type="evidence" value="ECO:0007669"/>
    <property type="project" value="TreeGrafter"/>
</dbReference>
<dbReference type="GeneID" id="28721864"/>
<dbReference type="AlphaFoldDB" id="A0A109UW69"/>
<feature type="region of interest" description="Disordered" evidence="8">
    <location>
        <begin position="840"/>
        <end position="886"/>
    </location>
</feature>
<dbReference type="PANTHER" id="PTHR14005">
    <property type="entry name" value="EUKARYOTIC TRANSLATION INITIATION FACTOR 3, THETA SUBUNIT"/>
    <property type="match status" value="1"/>
</dbReference>
<evidence type="ECO:0000313" key="11">
    <source>
        <dbReference type="Proteomes" id="UP000243052"/>
    </source>
</evidence>
<dbReference type="EMBL" id="CP014242">
    <property type="protein sequence ID" value="AMD18708.1"/>
    <property type="molecule type" value="Genomic_DNA"/>
</dbReference>
<feature type="region of interest" description="Disordered" evidence="8">
    <location>
        <begin position="500"/>
        <end position="527"/>
    </location>
</feature>
<dbReference type="RefSeq" id="XP_017985704.1">
    <property type="nucleotide sequence ID" value="XM_018130200.1"/>
</dbReference>
<dbReference type="GO" id="GO:0071540">
    <property type="term" value="C:eukaryotic translation initiation factor 3 complex, eIF3e"/>
    <property type="evidence" value="ECO:0007669"/>
    <property type="project" value="TreeGrafter"/>
</dbReference>
<dbReference type="InterPro" id="IPR000717">
    <property type="entry name" value="PCI_dom"/>
</dbReference>
<evidence type="ECO:0000256" key="3">
    <source>
        <dbReference type="ARBA" id="ARBA00022540"/>
    </source>
</evidence>
<feature type="compositionally biased region" description="Acidic residues" evidence="8">
    <location>
        <begin position="511"/>
        <end position="526"/>
    </location>
</feature>
<accession>A0A109UW69</accession>
<keyword evidence="3" id="KW-0396">Initiation factor</keyword>
<evidence type="ECO:0000256" key="8">
    <source>
        <dbReference type="SAM" id="MobiDB-lite"/>
    </source>
</evidence>
<dbReference type="Proteomes" id="UP000243052">
    <property type="component" value="Chromosome ii"/>
</dbReference>
<sequence length="899" mass="104535">MPPPILRPENALKRADELISVNEPQAALQSLFDYFSSKRIRSADPAAIEPIVIKFLELGVQLKKGKDIKNGLYHYKKNVQSSAEGLNSVGSVSRKFIDLIETNMSKQEAKANREENTDEEDLEGGVTPENLLISVYEQDQSVGGFNDEAVTSWLRFTWESYRNVLDLLRNNSQLEITYSGAVNRAMQFCLKYNRKNEFKRLADMLRQHLDTANYYRAKFRQHTVDLSDADTLQRYLDQRILQVNVSVKLELWHEAFRSIEDVHHLLSISSRPPKPSVLANYYQNMAMVFSVSSNYLMNSIALEKFYKLYQNNPNATEEDFVLHASQFLLSALSIAQDDLPIIGFDPSLRLIGFLDLDHKPTRQEMIEAATEESVFSKVDPDVKELYHLLNSGFDIVTLKEKLTSLLPALVKKPYFARYVAPLKDFTIRKAFIDASKNFTVIKLDELFDYVNLPAPFDFSPLELEKALLQAAMDDYVSFSIDCEAQIVTFVHDPFEVLGYTGAPESERSPDDGEEETSAPLQEEEPEQIMTRNSDVRSQLIELAKLLREAEGFSQATYVDKIRLARTELLRKNKEIYAGEKALADERLRQIELERQSSSGVALTPEQVVEERQRRMKEEKEAAEARLEAEAQRRAEEKRERELAEINEMTMKKMIMDVNARGIIYIDPEEAKDMNLEKFKKLTVELVSKDKKDLDERMSNAFKKVDYTERAYRKLQLPVWEKDAKMQEDRDLKNYQNVKKMLLEKVKKEHEESVTLHNRLVNIYPSYLTYWDKLQRSRNSQLDTLRAENRAKLEEAKKARIEEVRRQRYEQMLANKKEELAAKEEETKKLQNEERLIREREERNRINRAKDEAARKQREIEEDIERRLNQKTASPAPAAKPEAKMTYWEKVKLKKQQGLK</sequence>
<feature type="compositionally biased region" description="Low complexity" evidence="8">
    <location>
        <begin position="870"/>
        <end position="879"/>
    </location>
</feature>
<dbReference type="GO" id="GO:0043614">
    <property type="term" value="C:multi-eIF complex"/>
    <property type="evidence" value="ECO:0007669"/>
    <property type="project" value="TreeGrafter"/>
</dbReference>
<evidence type="ECO:0000256" key="1">
    <source>
        <dbReference type="ARBA" id="ARBA00004496"/>
    </source>
</evidence>
<evidence type="ECO:0000256" key="4">
    <source>
        <dbReference type="ARBA" id="ARBA00022884"/>
    </source>
</evidence>
<dbReference type="GO" id="GO:0003743">
    <property type="term" value="F:translation initiation factor activity"/>
    <property type="evidence" value="ECO:0007669"/>
    <property type="project" value="UniProtKB-KW"/>
</dbReference>